<dbReference type="GO" id="GO:0009102">
    <property type="term" value="P:biotin biosynthetic process"/>
    <property type="evidence" value="ECO:0007669"/>
    <property type="project" value="UniProtKB-UniRule"/>
</dbReference>
<dbReference type="AlphaFoldDB" id="K6ZB10"/>
<evidence type="ECO:0000256" key="5">
    <source>
        <dbReference type="HAMAP-Rule" id="MF_01260"/>
    </source>
</evidence>
<evidence type="ECO:0000259" key="6">
    <source>
        <dbReference type="Pfam" id="PF00561"/>
    </source>
</evidence>
<feature type="active site" evidence="5">
    <location>
        <position position="248"/>
    </location>
</feature>
<keyword evidence="4 5" id="KW-0378">Hydrolase</keyword>
<dbReference type="EMBL" id="BAEQ01000014">
    <property type="protein sequence ID" value="GAC27557.1"/>
    <property type="molecule type" value="Genomic_DNA"/>
</dbReference>
<feature type="binding site" evidence="5">
    <location>
        <position position="22"/>
    </location>
    <ligand>
        <name>substrate</name>
    </ligand>
</feature>
<organism evidence="7 8">
    <name type="scientific">Brumicola pallidula DSM 14239 = ACAM 615</name>
    <dbReference type="NCBI Taxonomy" id="1121922"/>
    <lineage>
        <taxon>Bacteria</taxon>
        <taxon>Pseudomonadati</taxon>
        <taxon>Pseudomonadota</taxon>
        <taxon>Gammaproteobacteria</taxon>
        <taxon>Alteromonadales</taxon>
        <taxon>Alteromonadaceae</taxon>
        <taxon>Brumicola</taxon>
    </lineage>
</organism>
<dbReference type="InterPro" id="IPR000073">
    <property type="entry name" value="AB_hydrolase_1"/>
</dbReference>
<feature type="active site" description="Nucleophile" evidence="5">
    <location>
        <position position="95"/>
    </location>
</feature>
<dbReference type="GO" id="GO:0016020">
    <property type="term" value="C:membrane"/>
    <property type="evidence" value="ECO:0007669"/>
    <property type="project" value="TreeGrafter"/>
</dbReference>
<dbReference type="PANTHER" id="PTHR43798">
    <property type="entry name" value="MONOACYLGLYCEROL LIPASE"/>
    <property type="match status" value="1"/>
</dbReference>
<dbReference type="HAMAP" id="MF_01260">
    <property type="entry name" value="Carboxylester"/>
    <property type="match status" value="1"/>
</dbReference>
<feature type="domain" description="AB hydrolase-1" evidence="6">
    <location>
        <begin position="18"/>
        <end position="254"/>
    </location>
</feature>
<protein>
    <recommendedName>
        <fullName evidence="5">Pimeloyl-[acyl-carrier protein] methyl ester esterase</fullName>
        <ecNumber evidence="5">3.1.1.85</ecNumber>
    </recommendedName>
    <alternativeName>
        <fullName evidence="5">Biotin synthesis protein BioH</fullName>
    </alternativeName>
    <alternativeName>
        <fullName evidence="5">Carboxylesterase BioH</fullName>
    </alternativeName>
</protein>
<dbReference type="GO" id="GO:0090499">
    <property type="term" value="F:pimelyl-[acyl-carrier protein] methyl ester esterase activity"/>
    <property type="evidence" value="ECO:0007669"/>
    <property type="project" value="UniProtKB-EC"/>
</dbReference>
<comment type="subcellular location">
    <subcellularLocation>
        <location evidence="5">Cytoplasm</location>
    </subcellularLocation>
</comment>
<dbReference type="STRING" id="1121922.GCA_000428905_01781"/>
<reference evidence="8" key="1">
    <citation type="journal article" date="2014" name="Environ. Microbiol.">
        <title>Comparative genomics of the marine bacterial genus Glaciecola reveals the high degree of genomic diversity and genomic characteristic for cold adaptation.</title>
        <authorList>
            <person name="Qin Q.L."/>
            <person name="Xie B.B."/>
            <person name="Yu Y."/>
            <person name="Shu Y.L."/>
            <person name="Rong J.C."/>
            <person name="Zhang Y.J."/>
            <person name="Zhao D.L."/>
            <person name="Chen X.L."/>
            <person name="Zhang X.Y."/>
            <person name="Chen B."/>
            <person name="Zhou B.C."/>
            <person name="Zhang Y.Z."/>
        </authorList>
    </citation>
    <scope>NUCLEOTIDE SEQUENCE [LARGE SCALE GENOMIC DNA]</scope>
    <source>
        <strain evidence="8">ACAM 615</strain>
    </source>
</reference>
<sequence length="274" mass="30542">MSLSASSLTKNTDVNIGFMHGWGMNSGAFTQLIKILQTQLKQRQISGNLRFNLYTITLPGHGEKHSVVPSPFDLVGITNSISPEIKQNTILIGWSLGGLVAQYLAIKQHPNLIGLMTIATTPKFQMADNWPGIKPDVLDIFMGQLKQNHHKTMSRFLAIQMMGVENAKVLIREITNAIDVYPTANITALSGGLKILQDADIRQRIKEIKVPTLRTYGRLDSLVPHQIINQIQQLQPASRHLIFKHASHAPFLTDANEFSKHIVDFINDVSTTTY</sequence>
<comment type="subunit">
    <text evidence="5">Monomer.</text>
</comment>
<dbReference type="InterPro" id="IPR029058">
    <property type="entry name" value="AB_hydrolase_fold"/>
</dbReference>
<feature type="active site" evidence="5">
    <location>
        <position position="220"/>
    </location>
</feature>
<comment type="caution">
    <text evidence="7">The sequence shown here is derived from an EMBL/GenBank/DDBJ whole genome shotgun (WGS) entry which is preliminary data.</text>
</comment>
<keyword evidence="2 5" id="KW-0963">Cytoplasm</keyword>
<comment type="function">
    <text evidence="5">The physiological role of BioH is to remove the methyl group introduced by BioC when the pimeloyl moiety is complete. It allows to synthesize pimeloyl-ACP via the fatty acid synthetic pathway through the hydrolysis of the ester bonds of pimeloyl-ACP esters.</text>
</comment>
<dbReference type="Pfam" id="PF00561">
    <property type="entry name" value="Abhydrolase_1"/>
    <property type="match status" value="1"/>
</dbReference>
<dbReference type="RefSeq" id="WP_006009271.1">
    <property type="nucleotide sequence ID" value="NZ_AUAV01000008.1"/>
</dbReference>
<name>K6ZB10_9ALTE</name>
<comment type="similarity">
    <text evidence="5">Belongs to the AB hydrolase superfamily. Carboxylesterase BioH family.</text>
</comment>
<gene>
    <name evidence="5 7" type="primary">bioH</name>
    <name evidence="7" type="ORF">GPAL_0677</name>
</gene>
<accession>K6ZB10</accession>
<evidence type="ECO:0000313" key="8">
    <source>
        <dbReference type="Proteomes" id="UP000006251"/>
    </source>
</evidence>
<evidence type="ECO:0000256" key="1">
    <source>
        <dbReference type="ARBA" id="ARBA00022487"/>
    </source>
</evidence>
<keyword evidence="3 5" id="KW-0093">Biotin biosynthesis</keyword>
<evidence type="ECO:0000313" key="7">
    <source>
        <dbReference type="EMBL" id="GAC27557.1"/>
    </source>
</evidence>
<dbReference type="OrthoDB" id="9780744at2"/>
<feature type="binding site" evidence="5">
    <location>
        <position position="248"/>
    </location>
    <ligand>
        <name>substrate</name>
    </ligand>
</feature>
<feature type="binding site" evidence="5">
    <location>
        <begin position="156"/>
        <end position="160"/>
    </location>
    <ligand>
        <name>substrate</name>
    </ligand>
</feature>
<dbReference type="GO" id="GO:0005737">
    <property type="term" value="C:cytoplasm"/>
    <property type="evidence" value="ECO:0007669"/>
    <property type="project" value="UniProtKB-SubCell"/>
</dbReference>
<keyword evidence="1 5" id="KW-0719">Serine esterase</keyword>
<evidence type="ECO:0000256" key="2">
    <source>
        <dbReference type="ARBA" id="ARBA00022490"/>
    </source>
</evidence>
<keyword evidence="8" id="KW-1185">Reference proteome</keyword>
<dbReference type="SUPFAM" id="SSF53474">
    <property type="entry name" value="alpha/beta-Hydrolases"/>
    <property type="match status" value="1"/>
</dbReference>
<comment type="pathway">
    <text evidence="5">Cofactor biosynthesis; biotin biosynthesis.</text>
</comment>
<feature type="binding site" evidence="5">
    <location>
        <begin position="95"/>
        <end position="96"/>
    </location>
    <ligand>
        <name>substrate</name>
    </ligand>
</feature>
<proteinExistence type="inferred from homology"/>
<evidence type="ECO:0000256" key="3">
    <source>
        <dbReference type="ARBA" id="ARBA00022756"/>
    </source>
</evidence>
<dbReference type="Proteomes" id="UP000006251">
    <property type="component" value="Unassembled WGS sequence"/>
</dbReference>
<dbReference type="Gene3D" id="3.40.50.1820">
    <property type="entry name" value="alpha/beta hydrolase"/>
    <property type="match status" value="1"/>
</dbReference>
<dbReference type="PANTHER" id="PTHR43798:SF31">
    <property type="entry name" value="AB HYDROLASE SUPERFAMILY PROTEIN YCLE"/>
    <property type="match status" value="1"/>
</dbReference>
<dbReference type="EC" id="3.1.1.85" evidence="5"/>
<dbReference type="InterPro" id="IPR010076">
    <property type="entry name" value="BioH"/>
</dbReference>
<dbReference type="NCBIfam" id="TIGR01738">
    <property type="entry name" value="bioH"/>
    <property type="match status" value="1"/>
</dbReference>
<dbReference type="InterPro" id="IPR050266">
    <property type="entry name" value="AB_hydrolase_sf"/>
</dbReference>
<comment type="catalytic activity">
    <reaction evidence="5">
        <text>6-carboxyhexanoyl-[ACP] methyl ester + H2O = 6-carboxyhexanoyl-[ACP] + methanol + H(+)</text>
        <dbReference type="Rhea" id="RHEA:42700"/>
        <dbReference type="Rhea" id="RHEA-COMP:9955"/>
        <dbReference type="Rhea" id="RHEA-COMP:10186"/>
        <dbReference type="ChEBI" id="CHEBI:15377"/>
        <dbReference type="ChEBI" id="CHEBI:15378"/>
        <dbReference type="ChEBI" id="CHEBI:17790"/>
        <dbReference type="ChEBI" id="CHEBI:78846"/>
        <dbReference type="ChEBI" id="CHEBI:82735"/>
        <dbReference type="EC" id="3.1.1.85"/>
    </reaction>
</comment>
<evidence type="ECO:0000256" key="4">
    <source>
        <dbReference type="ARBA" id="ARBA00022801"/>
    </source>
</evidence>